<dbReference type="PROSITE" id="PS50262">
    <property type="entry name" value="G_PROTEIN_RECEP_F1_2"/>
    <property type="match status" value="1"/>
</dbReference>
<feature type="transmembrane region" description="Helical" evidence="7">
    <location>
        <begin position="221"/>
        <end position="242"/>
    </location>
</feature>
<dbReference type="AlphaFoldDB" id="A0A813S3D8"/>
<feature type="transmembrane region" description="Helical" evidence="7">
    <location>
        <begin position="15"/>
        <end position="37"/>
    </location>
</feature>
<protein>
    <recommendedName>
        <fullName evidence="8">G-protein coupled receptors family 1 profile domain-containing protein</fullName>
    </recommendedName>
</protein>
<keyword evidence="6" id="KW-0675">Receptor</keyword>
<keyword evidence="4 7" id="KW-1133">Transmembrane helix</keyword>
<keyword evidence="5 7" id="KW-0472">Membrane</keyword>
<evidence type="ECO:0000313" key="10">
    <source>
        <dbReference type="Proteomes" id="UP000663832"/>
    </source>
</evidence>
<keyword evidence="3 7" id="KW-0812">Transmembrane</keyword>
<dbReference type="GO" id="GO:0005886">
    <property type="term" value="C:plasma membrane"/>
    <property type="evidence" value="ECO:0007669"/>
    <property type="project" value="UniProtKB-SubCell"/>
</dbReference>
<reference evidence="9" key="1">
    <citation type="submission" date="2021-02" db="EMBL/GenBank/DDBJ databases">
        <authorList>
            <person name="Nowell W R."/>
        </authorList>
    </citation>
    <scope>NUCLEOTIDE SEQUENCE</scope>
</reference>
<feature type="transmembrane region" description="Helical" evidence="7">
    <location>
        <begin position="266"/>
        <end position="289"/>
    </location>
</feature>
<evidence type="ECO:0000256" key="2">
    <source>
        <dbReference type="ARBA" id="ARBA00022475"/>
    </source>
</evidence>
<keyword evidence="10" id="KW-1185">Reference proteome</keyword>
<evidence type="ECO:0000256" key="1">
    <source>
        <dbReference type="ARBA" id="ARBA00004651"/>
    </source>
</evidence>
<feature type="domain" description="G-protein coupled receptors family 1 profile" evidence="8">
    <location>
        <begin position="28"/>
        <end position="286"/>
    </location>
</feature>
<dbReference type="EMBL" id="CAJNOM010000013">
    <property type="protein sequence ID" value="CAF0789564.1"/>
    <property type="molecule type" value="Genomic_DNA"/>
</dbReference>
<dbReference type="PANTHER" id="PTHR24241:SF180">
    <property type="entry name" value="G-PROTEIN COUPLED RECEPTORS FAMILY 1 PROFILE DOMAIN-CONTAINING PROTEIN"/>
    <property type="match status" value="1"/>
</dbReference>
<feature type="transmembrane region" description="Helical" evidence="7">
    <location>
        <begin position="127"/>
        <end position="152"/>
    </location>
</feature>
<dbReference type="InterPro" id="IPR000276">
    <property type="entry name" value="GPCR_Rhodpsn"/>
</dbReference>
<gene>
    <name evidence="9" type="ORF">QVE165_LOCUS3621</name>
</gene>
<dbReference type="Proteomes" id="UP000663832">
    <property type="component" value="Unassembled WGS sequence"/>
</dbReference>
<evidence type="ECO:0000256" key="5">
    <source>
        <dbReference type="ARBA" id="ARBA00023136"/>
    </source>
</evidence>
<evidence type="ECO:0000313" key="9">
    <source>
        <dbReference type="EMBL" id="CAF0789564.1"/>
    </source>
</evidence>
<evidence type="ECO:0000256" key="7">
    <source>
        <dbReference type="SAM" id="Phobius"/>
    </source>
</evidence>
<evidence type="ECO:0000256" key="4">
    <source>
        <dbReference type="ARBA" id="ARBA00022989"/>
    </source>
</evidence>
<dbReference type="GO" id="GO:0042277">
    <property type="term" value="F:peptide binding"/>
    <property type="evidence" value="ECO:0007669"/>
    <property type="project" value="TreeGrafter"/>
</dbReference>
<accession>A0A813S3D8</accession>
<dbReference type="InterPro" id="IPR017452">
    <property type="entry name" value="GPCR_Rhodpsn_7TM"/>
</dbReference>
<evidence type="ECO:0000259" key="8">
    <source>
        <dbReference type="PROSITE" id="PS50262"/>
    </source>
</evidence>
<dbReference type="PANTHER" id="PTHR24241">
    <property type="entry name" value="NEUROPEPTIDE RECEPTOR-RELATED G-PROTEIN COUPLED RECEPTOR"/>
    <property type="match status" value="1"/>
</dbReference>
<comment type="caution">
    <text evidence="9">The sequence shown here is derived from an EMBL/GenBank/DDBJ whole genome shotgun (WGS) entry which is preliminary data.</text>
</comment>
<comment type="subcellular location">
    <subcellularLocation>
        <location evidence="1">Cell membrane</location>
        <topology evidence="1">Multi-pass membrane protein</topology>
    </subcellularLocation>
</comment>
<dbReference type="OrthoDB" id="10315642at2759"/>
<dbReference type="Pfam" id="PF00001">
    <property type="entry name" value="7tm_1"/>
    <property type="match status" value="1"/>
</dbReference>
<evidence type="ECO:0000256" key="6">
    <source>
        <dbReference type="ARBA" id="ARBA00023170"/>
    </source>
</evidence>
<dbReference type="GO" id="GO:0032870">
    <property type="term" value="P:cellular response to hormone stimulus"/>
    <property type="evidence" value="ECO:0007669"/>
    <property type="project" value="TreeGrafter"/>
</dbReference>
<keyword evidence="2" id="KW-1003">Cell membrane</keyword>
<dbReference type="SUPFAM" id="SSF81321">
    <property type="entry name" value="Family A G protein-coupled receptor-like"/>
    <property type="match status" value="1"/>
</dbReference>
<proteinExistence type="predicted"/>
<dbReference type="Gene3D" id="1.20.1070.10">
    <property type="entry name" value="Rhodopsin 7-helix transmembrane proteins"/>
    <property type="match status" value="1"/>
</dbReference>
<dbReference type="GO" id="GO:0004930">
    <property type="term" value="F:G protein-coupled receptor activity"/>
    <property type="evidence" value="ECO:0007669"/>
    <property type="project" value="InterPro"/>
</dbReference>
<evidence type="ECO:0000256" key="3">
    <source>
        <dbReference type="ARBA" id="ARBA00022692"/>
    </source>
</evidence>
<feature type="transmembrane region" description="Helical" evidence="7">
    <location>
        <begin position="164"/>
        <end position="190"/>
    </location>
</feature>
<sequence length="330" mass="38019">MSSPTLTTIQTQITLYANSIVVILGDIGNIFIIIIFLRQHQNTCSMYLISAAIFNTLYLTFNRLVQIYPFYYRDETIRAFFLCKIRSYLPTVIGQIAKTMVVFACIDRYLITSAHANFRAFSTPKRAKYFILFSIIFWTLFSSHIAIMSTITNGQCSTSGTYSTIFSIFVIIFIGSAPPITMGICVYLTYRNMKRIHGRIQPVINTISDGNSNIRQRDRDLLIIVVNEVFLYVLTASLYPLILVETMITTYTMSNKSALHLQIETFILNIAYLLLFVNSGVPFYIYLFLSKSFRRDFKQLFIYIYGKLKTQTQVVTLRRITRILEKNTGV</sequence>
<name>A0A813S3D8_9BILA</name>
<organism evidence="9 10">
    <name type="scientific">Adineta steineri</name>
    <dbReference type="NCBI Taxonomy" id="433720"/>
    <lineage>
        <taxon>Eukaryota</taxon>
        <taxon>Metazoa</taxon>
        <taxon>Spiralia</taxon>
        <taxon>Gnathifera</taxon>
        <taxon>Rotifera</taxon>
        <taxon>Eurotatoria</taxon>
        <taxon>Bdelloidea</taxon>
        <taxon>Adinetida</taxon>
        <taxon>Adinetidae</taxon>
        <taxon>Adineta</taxon>
    </lineage>
</organism>